<keyword evidence="1" id="KW-1133">Transmembrane helix</keyword>
<dbReference type="Gene3D" id="3.30.70.270">
    <property type="match status" value="1"/>
</dbReference>
<evidence type="ECO:0000313" key="4">
    <source>
        <dbReference type="Proteomes" id="UP001299265"/>
    </source>
</evidence>
<dbReference type="InterPro" id="IPR000160">
    <property type="entry name" value="GGDEF_dom"/>
</dbReference>
<keyword evidence="3" id="KW-0808">Transferase</keyword>
<sequence length="565" mass="63852">MGKTAPNDRRQNGIKQIYLVLIIAVIVIFIWLTVVISQTSGLPSVSPEVSVNQFQHGWYYESGGEKHAIEEFPAQFSYKGEEAVLYNVLPETKEGQSLMFPNDYQSVQVYVGGICIYDYGFENQPPLGSLLGNIKCFVPMKAEYGGEEISIHLKMDYWGEKAGIKSIYLDNTSNLILQMLKSQAGLVLCLILMLLFCVALFACFVWARYKKIIEESGVFLNLGLFVFLSAVWIWTDSSLSQLVFKSSIAVCVTSFFSFMLLPVPMIGFVEKICAGKTRMFRGFQLMCLLNCAVQSVFYAVGIADYPQMLPVTHLLLAAMIVFIICYLVYDVRNHASYYAKGMLVAIGTLTLFSLAALLSFYVSRRLDNSLFFRMGFLLFILILGYMSVKMLLSYHEVRTQAAVYQKLAYTDLMTQVNNRSSFEEFIDGLNTEARREKNLTFIMLDLNGLKQTNDKYGHKAGDRLLQSAAGCIKAAFEEAGTIYRIGGDEFFVAVTREDVNVAERLSYMDEKIAEYNRRHPEDSFCLSIARGTASEKEYPDCSIDGLWKKADENMYREKAACHSSR</sequence>
<dbReference type="InterPro" id="IPR050469">
    <property type="entry name" value="Diguanylate_Cyclase"/>
</dbReference>
<organism evidence="3 4">
    <name type="scientific">Lientehia hominis</name>
    <dbReference type="NCBI Taxonomy" id="2897778"/>
    <lineage>
        <taxon>Bacteria</taxon>
        <taxon>Bacillati</taxon>
        <taxon>Bacillota</taxon>
        <taxon>Clostridia</taxon>
        <taxon>Lachnospirales</taxon>
        <taxon>Lachnospiraceae</taxon>
        <taxon>Lientehia</taxon>
    </lineage>
</organism>
<evidence type="ECO:0000256" key="1">
    <source>
        <dbReference type="SAM" id="Phobius"/>
    </source>
</evidence>
<protein>
    <submittedName>
        <fullName evidence="3">Diguanylate cyclase</fullName>
        <ecNumber evidence="3">2.7.7.65</ecNumber>
    </submittedName>
</protein>
<name>A0AAP2RFL0_9FIRM</name>
<comment type="caution">
    <text evidence="3">The sequence shown here is derived from an EMBL/GenBank/DDBJ whole genome shotgun (WGS) entry which is preliminary data.</text>
</comment>
<feature type="transmembrane region" description="Helical" evidence="1">
    <location>
        <begin position="370"/>
        <end position="388"/>
    </location>
</feature>
<gene>
    <name evidence="3" type="ORF">LQE92_01535</name>
</gene>
<keyword evidence="1" id="KW-0812">Transmembrane</keyword>
<feature type="transmembrane region" description="Helical" evidence="1">
    <location>
        <begin position="184"/>
        <end position="206"/>
    </location>
</feature>
<dbReference type="EC" id="2.7.7.65" evidence="3"/>
<dbReference type="InterPro" id="IPR043128">
    <property type="entry name" value="Rev_trsase/Diguanyl_cyclase"/>
</dbReference>
<proteinExistence type="predicted"/>
<dbReference type="PANTHER" id="PTHR45138">
    <property type="entry name" value="REGULATORY COMPONENTS OF SENSORY TRANSDUCTION SYSTEM"/>
    <property type="match status" value="1"/>
</dbReference>
<feature type="transmembrane region" description="Helical" evidence="1">
    <location>
        <begin position="309"/>
        <end position="329"/>
    </location>
</feature>
<dbReference type="SUPFAM" id="SSF55073">
    <property type="entry name" value="Nucleotide cyclase"/>
    <property type="match status" value="1"/>
</dbReference>
<keyword evidence="3" id="KW-0548">Nucleotidyltransferase</keyword>
<feature type="transmembrane region" description="Helical" evidence="1">
    <location>
        <begin position="282"/>
        <end position="303"/>
    </location>
</feature>
<feature type="transmembrane region" description="Helical" evidence="1">
    <location>
        <begin position="17"/>
        <end position="36"/>
    </location>
</feature>
<dbReference type="NCBIfam" id="TIGR00254">
    <property type="entry name" value="GGDEF"/>
    <property type="match status" value="1"/>
</dbReference>
<dbReference type="PROSITE" id="PS50887">
    <property type="entry name" value="GGDEF"/>
    <property type="match status" value="1"/>
</dbReference>
<dbReference type="GO" id="GO:0052621">
    <property type="term" value="F:diguanylate cyclase activity"/>
    <property type="evidence" value="ECO:0007669"/>
    <property type="project" value="UniProtKB-EC"/>
</dbReference>
<feature type="transmembrane region" description="Helical" evidence="1">
    <location>
        <begin position="341"/>
        <end position="364"/>
    </location>
</feature>
<dbReference type="Proteomes" id="UP001299265">
    <property type="component" value="Unassembled WGS sequence"/>
</dbReference>
<dbReference type="SMART" id="SM00267">
    <property type="entry name" value="GGDEF"/>
    <property type="match status" value="1"/>
</dbReference>
<keyword evidence="1" id="KW-0472">Membrane</keyword>
<reference evidence="3 4" key="1">
    <citation type="submission" date="2021-11" db="EMBL/GenBank/DDBJ databases">
        <title>Lacrimispora sp. nov. NSJ-141 isolated from human feces.</title>
        <authorList>
            <person name="Abdugheni R."/>
        </authorList>
    </citation>
    <scope>NUCLEOTIDE SEQUENCE [LARGE SCALE GENOMIC DNA]</scope>
    <source>
        <strain evidence="3 4">NSJ-141</strain>
    </source>
</reference>
<dbReference type="Pfam" id="PF00990">
    <property type="entry name" value="GGDEF"/>
    <property type="match status" value="1"/>
</dbReference>
<dbReference type="AlphaFoldDB" id="A0AAP2RFL0"/>
<feature type="transmembrane region" description="Helical" evidence="1">
    <location>
        <begin position="218"/>
        <end position="235"/>
    </location>
</feature>
<dbReference type="EMBL" id="JAJNOR010000001">
    <property type="protein sequence ID" value="MCD2491309.1"/>
    <property type="molecule type" value="Genomic_DNA"/>
</dbReference>
<dbReference type="RefSeq" id="WP_231061250.1">
    <property type="nucleotide sequence ID" value="NZ_JAJNOR010000001.1"/>
</dbReference>
<feature type="domain" description="GGDEF" evidence="2">
    <location>
        <begin position="437"/>
        <end position="565"/>
    </location>
</feature>
<evidence type="ECO:0000313" key="3">
    <source>
        <dbReference type="EMBL" id="MCD2491309.1"/>
    </source>
</evidence>
<feature type="transmembrane region" description="Helical" evidence="1">
    <location>
        <begin position="247"/>
        <end position="270"/>
    </location>
</feature>
<dbReference type="PANTHER" id="PTHR45138:SF9">
    <property type="entry name" value="DIGUANYLATE CYCLASE DGCM-RELATED"/>
    <property type="match status" value="1"/>
</dbReference>
<keyword evidence="4" id="KW-1185">Reference proteome</keyword>
<dbReference type="CDD" id="cd01949">
    <property type="entry name" value="GGDEF"/>
    <property type="match status" value="1"/>
</dbReference>
<evidence type="ECO:0000259" key="2">
    <source>
        <dbReference type="PROSITE" id="PS50887"/>
    </source>
</evidence>
<dbReference type="InterPro" id="IPR029787">
    <property type="entry name" value="Nucleotide_cyclase"/>
</dbReference>
<accession>A0AAP2RFL0</accession>